<dbReference type="InterPro" id="IPR007053">
    <property type="entry name" value="LRAT_dom"/>
</dbReference>
<sequence>MLVVEVINDQELRVIHYTVPDDGATSTSDVSSAASFSAASFSGRSTEIAIIKEEVISVNPDDDIVELVEYDDPKVVLYEGQEAIERARSRIKEKKYNLLFKNCESLINWAITNREETGQGLAAMILGGAAALGIAAAAAAAASVVMTLGLPLSITLAGAAVAINQFEQNNKHKQSDEKNKKK</sequence>
<dbReference type="Pfam" id="PF04970">
    <property type="entry name" value="LRAT"/>
    <property type="match status" value="1"/>
</dbReference>
<dbReference type="AlphaFoldDB" id="A0A1X7SW08"/>
<evidence type="ECO:0000259" key="2">
    <source>
        <dbReference type="PROSITE" id="PS51934"/>
    </source>
</evidence>
<keyword evidence="1" id="KW-0472">Membrane</keyword>
<proteinExistence type="predicted"/>
<feature type="domain" description="LRAT" evidence="2">
    <location>
        <begin position="1"/>
        <end position="119"/>
    </location>
</feature>
<dbReference type="OrthoDB" id="421951at2759"/>
<evidence type="ECO:0000313" key="3">
    <source>
        <dbReference type="EnsemblMetazoa" id="Aqu2.1.06260_001"/>
    </source>
</evidence>
<evidence type="ECO:0000256" key="1">
    <source>
        <dbReference type="SAM" id="Phobius"/>
    </source>
</evidence>
<dbReference type="EnsemblMetazoa" id="Aqu2.1.06260_001">
    <property type="protein sequence ID" value="Aqu2.1.06260_001"/>
    <property type="gene ID" value="Aqu2.1.06260"/>
</dbReference>
<dbReference type="PROSITE" id="PS51934">
    <property type="entry name" value="LRAT"/>
    <property type="match status" value="1"/>
</dbReference>
<accession>A0A1X7SW08</accession>
<dbReference type="InParanoid" id="A0A1X7SW08"/>
<protein>
    <recommendedName>
        <fullName evidence="2">LRAT domain-containing protein</fullName>
    </recommendedName>
</protein>
<feature type="transmembrane region" description="Helical" evidence="1">
    <location>
        <begin position="148"/>
        <end position="166"/>
    </location>
</feature>
<dbReference type="Gene3D" id="3.90.1720.10">
    <property type="entry name" value="endopeptidase domain like (from Nostoc punctiforme)"/>
    <property type="match status" value="1"/>
</dbReference>
<keyword evidence="1" id="KW-1133">Transmembrane helix</keyword>
<keyword evidence="1" id="KW-0812">Transmembrane</keyword>
<name>A0A1X7SW08_AMPQE</name>
<organism evidence="3">
    <name type="scientific">Amphimedon queenslandica</name>
    <name type="common">Sponge</name>
    <dbReference type="NCBI Taxonomy" id="400682"/>
    <lineage>
        <taxon>Eukaryota</taxon>
        <taxon>Metazoa</taxon>
        <taxon>Porifera</taxon>
        <taxon>Demospongiae</taxon>
        <taxon>Heteroscleromorpha</taxon>
        <taxon>Haplosclerida</taxon>
        <taxon>Niphatidae</taxon>
        <taxon>Amphimedon</taxon>
    </lineage>
</organism>
<feature type="transmembrane region" description="Helical" evidence="1">
    <location>
        <begin position="121"/>
        <end position="142"/>
    </location>
</feature>
<reference evidence="3" key="1">
    <citation type="submission" date="2017-05" db="UniProtKB">
        <authorList>
            <consortium name="EnsemblMetazoa"/>
        </authorList>
    </citation>
    <scope>IDENTIFICATION</scope>
</reference>